<keyword evidence="2" id="KW-1185">Reference proteome</keyword>
<dbReference type="EMBL" id="CM055732">
    <property type="protein sequence ID" value="KAJ8012305.1"/>
    <property type="molecule type" value="Genomic_DNA"/>
</dbReference>
<name>A0ACC2H9J5_DALPE</name>
<accession>A0ACC2H9J5</accession>
<protein>
    <submittedName>
        <fullName evidence="1">Uncharacterized protein</fullName>
    </submittedName>
</protein>
<dbReference type="Proteomes" id="UP001157502">
    <property type="component" value="Chromosome 5"/>
</dbReference>
<comment type="caution">
    <text evidence="1">The sequence shown here is derived from an EMBL/GenBank/DDBJ whole genome shotgun (WGS) entry which is preliminary data.</text>
</comment>
<proteinExistence type="predicted"/>
<organism evidence="1 2">
    <name type="scientific">Dallia pectoralis</name>
    <name type="common">Alaska blackfish</name>
    <dbReference type="NCBI Taxonomy" id="75939"/>
    <lineage>
        <taxon>Eukaryota</taxon>
        <taxon>Metazoa</taxon>
        <taxon>Chordata</taxon>
        <taxon>Craniata</taxon>
        <taxon>Vertebrata</taxon>
        <taxon>Euteleostomi</taxon>
        <taxon>Actinopterygii</taxon>
        <taxon>Neopterygii</taxon>
        <taxon>Teleostei</taxon>
        <taxon>Protacanthopterygii</taxon>
        <taxon>Esociformes</taxon>
        <taxon>Umbridae</taxon>
        <taxon>Dallia</taxon>
    </lineage>
</organism>
<gene>
    <name evidence="1" type="ORF">DPEC_G00067280</name>
</gene>
<reference evidence="1" key="1">
    <citation type="submission" date="2021-05" db="EMBL/GenBank/DDBJ databases">
        <authorList>
            <person name="Pan Q."/>
            <person name="Jouanno E."/>
            <person name="Zahm M."/>
            <person name="Klopp C."/>
            <person name="Cabau C."/>
            <person name="Louis A."/>
            <person name="Berthelot C."/>
            <person name="Parey E."/>
            <person name="Roest Crollius H."/>
            <person name="Montfort J."/>
            <person name="Robinson-Rechavi M."/>
            <person name="Bouchez O."/>
            <person name="Lampietro C."/>
            <person name="Lopez Roques C."/>
            <person name="Donnadieu C."/>
            <person name="Postlethwait J."/>
            <person name="Bobe J."/>
            <person name="Dillon D."/>
            <person name="Chandos A."/>
            <person name="von Hippel F."/>
            <person name="Guiguen Y."/>
        </authorList>
    </citation>
    <scope>NUCLEOTIDE SEQUENCE</scope>
    <source>
        <strain evidence="1">YG-Jan2019</strain>
    </source>
</reference>
<sequence length="464" mass="50177">MKRLYNHVLFNGRKMVCVSADNPAVTTLLELTEANCVPPNQNITVIIKAKDSISTQRYTRDLAMAAVFCFAGGVGLTLAVVYIIYFKLRMNKSLKTWREGPGAEEQDKGRPAKTQTVTQVDLDEEYQVINMAQMGLETKLMLPNSNKKGSFVEPWDQERVLTNPRIGPAHRHFLCPQCKVTVNGSAVVQKRGPDGLFGTALNMIIQGAAHPKKSLAMTEESDVTDQSSWIRSAEAGLSGAHPEESGPAEYQKTDLSQKGIGGTEDSSGGLIPSHLSLSQSDSNKPVGSSVQQVGQYEGHLTTEIQHLSYHGDEVAVQKTRSDPQQSTTPALTGMECISTISNLPVQGGTSIVSQSTFAPYNAYDGHLLDGQNIAQLVQGSGYLNEQNISQIARGPGSVDGQNISQLAQSLESLDGDNLSNNSKNPAPVLQEILASAEGSPRKIRLVMPERTPNRPPSALEKKIR</sequence>
<evidence type="ECO:0000313" key="2">
    <source>
        <dbReference type="Proteomes" id="UP001157502"/>
    </source>
</evidence>
<evidence type="ECO:0000313" key="1">
    <source>
        <dbReference type="EMBL" id="KAJ8012305.1"/>
    </source>
</evidence>